<gene>
    <name evidence="7" type="ORF">RM423_22275</name>
</gene>
<evidence type="ECO:0000256" key="2">
    <source>
        <dbReference type="ARBA" id="ARBA00023125"/>
    </source>
</evidence>
<dbReference type="PROSITE" id="PS50977">
    <property type="entry name" value="HTH_TETR_2"/>
    <property type="match status" value="1"/>
</dbReference>
<keyword evidence="3" id="KW-0804">Transcription</keyword>
<evidence type="ECO:0000256" key="3">
    <source>
        <dbReference type="ARBA" id="ARBA00023163"/>
    </source>
</evidence>
<evidence type="ECO:0000313" key="8">
    <source>
        <dbReference type="Proteomes" id="UP001183176"/>
    </source>
</evidence>
<evidence type="ECO:0000256" key="5">
    <source>
        <dbReference type="SAM" id="MobiDB-lite"/>
    </source>
</evidence>
<keyword evidence="8" id="KW-1185">Reference proteome</keyword>
<keyword evidence="2 4" id="KW-0238">DNA-binding</keyword>
<dbReference type="Gene3D" id="1.10.357.10">
    <property type="entry name" value="Tetracycline Repressor, domain 2"/>
    <property type="match status" value="1"/>
</dbReference>
<dbReference type="EMBL" id="JAVREH010000069">
    <property type="protein sequence ID" value="MDT0264101.1"/>
    <property type="molecule type" value="Genomic_DNA"/>
</dbReference>
<evidence type="ECO:0000259" key="6">
    <source>
        <dbReference type="PROSITE" id="PS50977"/>
    </source>
</evidence>
<dbReference type="InterPro" id="IPR001647">
    <property type="entry name" value="HTH_TetR"/>
</dbReference>
<evidence type="ECO:0000256" key="1">
    <source>
        <dbReference type="ARBA" id="ARBA00023015"/>
    </source>
</evidence>
<dbReference type="Proteomes" id="UP001183176">
    <property type="component" value="Unassembled WGS sequence"/>
</dbReference>
<evidence type="ECO:0000256" key="4">
    <source>
        <dbReference type="PROSITE-ProRule" id="PRU00335"/>
    </source>
</evidence>
<feature type="domain" description="HTH tetR-type" evidence="6">
    <location>
        <begin position="22"/>
        <end position="82"/>
    </location>
</feature>
<name>A0ABU2JGI3_9ACTN</name>
<dbReference type="PRINTS" id="PR00455">
    <property type="entry name" value="HTHTETR"/>
</dbReference>
<dbReference type="RefSeq" id="WP_311425243.1">
    <property type="nucleotide sequence ID" value="NZ_JAVREH010000069.1"/>
</dbReference>
<proteinExistence type="predicted"/>
<dbReference type="InterPro" id="IPR050109">
    <property type="entry name" value="HTH-type_TetR-like_transc_reg"/>
</dbReference>
<accession>A0ABU2JGI3</accession>
<feature type="region of interest" description="Disordered" evidence="5">
    <location>
        <begin position="1"/>
        <end position="21"/>
    </location>
</feature>
<dbReference type="InterPro" id="IPR009057">
    <property type="entry name" value="Homeodomain-like_sf"/>
</dbReference>
<reference evidence="8" key="1">
    <citation type="submission" date="2023-07" db="EMBL/GenBank/DDBJ databases">
        <title>30 novel species of actinomycetes from the DSMZ collection.</title>
        <authorList>
            <person name="Nouioui I."/>
        </authorList>
    </citation>
    <scope>NUCLEOTIDE SEQUENCE [LARGE SCALE GENOMIC DNA]</scope>
    <source>
        <strain evidence="8">DSM 44399</strain>
    </source>
</reference>
<dbReference type="PANTHER" id="PTHR30055">
    <property type="entry name" value="HTH-TYPE TRANSCRIPTIONAL REGULATOR RUTR"/>
    <property type="match status" value="1"/>
</dbReference>
<dbReference type="SUPFAM" id="SSF46689">
    <property type="entry name" value="Homeodomain-like"/>
    <property type="match status" value="1"/>
</dbReference>
<feature type="DNA-binding region" description="H-T-H motif" evidence="4">
    <location>
        <begin position="45"/>
        <end position="64"/>
    </location>
</feature>
<organism evidence="7 8">
    <name type="scientific">Jatrophihabitans lederbergiae</name>
    <dbReference type="NCBI Taxonomy" id="3075547"/>
    <lineage>
        <taxon>Bacteria</taxon>
        <taxon>Bacillati</taxon>
        <taxon>Actinomycetota</taxon>
        <taxon>Actinomycetes</taxon>
        <taxon>Jatrophihabitantales</taxon>
        <taxon>Jatrophihabitantaceae</taxon>
        <taxon>Jatrophihabitans</taxon>
    </lineage>
</organism>
<dbReference type="Pfam" id="PF00440">
    <property type="entry name" value="TetR_N"/>
    <property type="match status" value="1"/>
</dbReference>
<sequence length="231" mass="25518">MNPEEVEDRYRRRREAGEESRRRTRVRLVEAADRLFRERGYAATTVSAITDQAGVSLQTLYLACGSKRDVFRAAATAAAGGPESEDWPAAVRAELTAAVGTDPDITAYLRAVARVFVAVTTRTTAYRRLYREAVAVEPTLAEDWLAVQSQADAALRAAATQIPPSALRPDLDADTVFLTLWALASPEVYDAVIDRAGRTPDEFEHWLSTTLIAALTLPQHSSRDSRQRELE</sequence>
<protein>
    <submittedName>
        <fullName evidence="7">Helix-turn-helix domain-containing protein</fullName>
    </submittedName>
</protein>
<comment type="caution">
    <text evidence="7">The sequence shown here is derived from an EMBL/GenBank/DDBJ whole genome shotgun (WGS) entry which is preliminary data.</text>
</comment>
<keyword evidence="1" id="KW-0805">Transcription regulation</keyword>
<dbReference type="PANTHER" id="PTHR30055:SF234">
    <property type="entry name" value="HTH-TYPE TRANSCRIPTIONAL REGULATOR BETI"/>
    <property type="match status" value="1"/>
</dbReference>
<evidence type="ECO:0000313" key="7">
    <source>
        <dbReference type="EMBL" id="MDT0264101.1"/>
    </source>
</evidence>